<evidence type="ECO:0000313" key="3">
    <source>
        <dbReference type="Proteomes" id="UP000185728"/>
    </source>
</evidence>
<proteinExistence type="predicted"/>
<dbReference type="Gene3D" id="3.60.21.70">
    <property type="entry name" value="PhoD-like phosphatase"/>
    <property type="match status" value="1"/>
</dbReference>
<keyword evidence="3" id="KW-1185">Reference proteome</keyword>
<comment type="caution">
    <text evidence="2">The sequence shown here is derived from an EMBL/GenBank/DDBJ whole genome shotgun (WGS) entry which is preliminary data.</text>
</comment>
<name>A0ABY1KNM9_9FLAO</name>
<accession>A0ABY1KNM9</accession>
<evidence type="ECO:0000313" key="2">
    <source>
        <dbReference type="EMBL" id="SIS54186.1"/>
    </source>
</evidence>
<dbReference type="InterPro" id="IPR029052">
    <property type="entry name" value="Metallo-depent_PP-like"/>
</dbReference>
<organism evidence="2 3">
    <name type="scientific">Zobellia uliginosa</name>
    <dbReference type="NCBI Taxonomy" id="143224"/>
    <lineage>
        <taxon>Bacteria</taxon>
        <taxon>Pseudomonadati</taxon>
        <taxon>Bacteroidota</taxon>
        <taxon>Flavobacteriia</taxon>
        <taxon>Flavobacteriales</taxon>
        <taxon>Flavobacteriaceae</taxon>
        <taxon>Zobellia</taxon>
    </lineage>
</organism>
<protein>
    <submittedName>
        <fullName evidence="2">PhoD-like phosphatase</fullName>
    </submittedName>
</protein>
<evidence type="ECO:0000259" key="1">
    <source>
        <dbReference type="Pfam" id="PF09423"/>
    </source>
</evidence>
<reference evidence="2 3" key="1">
    <citation type="submission" date="2017-01" db="EMBL/GenBank/DDBJ databases">
        <authorList>
            <person name="Varghese N."/>
            <person name="Submissions S."/>
        </authorList>
    </citation>
    <scope>NUCLEOTIDE SEQUENCE [LARGE SCALE GENOMIC DNA]</scope>
    <source>
        <strain evidence="2 3">DSM 2061</strain>
    </source>
</reference>
<dbReference type="EMBL" id="FTOB01000002">
    <property type="protein sequence ID" value="SIS54186.1"/>
    <property type="molecule type" value="Genomic_DNA"/>
</dbReference>
<dbReference type="PANTHER" id="PTHR43606">
    <property type="entry name" value="PHOSPHATASE, PUTATIVE (AFU_ORTHOLOGUE AFUA_6G08710)-RELATED"/>
    <property type="match status" value="1"/>
</dbReference>
<dbReference type="SUPFAM" id="SSF56300">
    <property type="entry name" value="Metallo-dependent phosphatases"/>
    <property type="match status" value="1"/>
</dbReference>
<dbReference type="InterPro" id="IPR018946">
    <property type="entry name" value="PhoD-like_MPP"/>
</dbReference>
<dbReference type="RefSeq" id="WP_076454425.1">
    <property type="nucleotide sequence ID" value="NZ_FTOB01000002.1"/>
</dbReference>
<dbReference type="InterPro" id="IPR038607">
    <property type="entry name" value="PhoD-like_sf"/>
</dbReference>
<gene>
    <name evidence="2" type="ORF">SAMN05421766_102641</name>
</gene>
<dbReference type="PANTHER" id="PTHR43606:SF2">
    <property type="entry name" value="ALKALINE PHOSPHATASE FAMILY PROTEIN (AFU_ORTHOLOGUE AFUA_5G03860)"/>
    <property type="match status" value="1"/>
</dbReference>
<sequence length="872" mass="99167">MKRRDYIKTVSLGAIIPMAFSGHGMSRFFKKELGKNVPVQFKSAWELWYDMKWVGPEYWGNRLQDWEIRDGRLLCNITARNRNLQLLTVQNHNGDAGVRITVTIEVVNPEIQQLNKGCVGMLLGGKGDFEDYRSAIFGKGLVIGLTPRGKLKVGEAIIETGFEELPKHFTLSVSTSLGANDSQNLQVEVLAENKTLFLSKDLTVQKTEVLGNFALMADFQGKGLTEDRPSCAFSDWTIQSSSLYENEDQIFGPICFTQYTLHRKRLKLKGQFAPFEKIPGHKLRLEFKKEGGWAVEKEISLTHAGRTELFVIDHWEGDKDVPYRIAVELPRKDGVLQYYYEGTIAEEPKDKDELKLAVLNCNADYGFPDSDIYEALSKLDYDICAFLGDQFYERNGGYGSQFTGDFDKRCLDFLRKWMMFGWSYREVFRHKPCAVITDDHDVYQGNLWGAGGSHTDPSLGYGSDAQDTGGYKMDPEWVNILQFTQTAHLPDPYDARPVEQGINVYYTQWDYAGLSFAILEDRKFKSAPKMVLPPEAEVYNGFIVGENFDIKKYRDIEADLLGERQEAFLEDWVQDWQEDTQMKALLSQTIFAAVATLPKDNNTGETMVPTLYVPEKGEYIEGDVMTVDADSNAWPQNKRDKALRTIRKAMTFHIAGDQHLSTFIKYGVDEFGDCGYAYTGPALNNVWPRRFWPPVDGSGHSHDKPAYTGDHIDGFGNKITVEAVGNPYNSHKEPVILHNRACGYGIVSFNKKERTIRTDCYKRFYDPLQSDAQYPGWPITVKQEDNYLSKADLFLPELHITSEKLPLLKVFEEDGTLLYVLRLPSNTYSPRVFAKGKYSISLEIIGSPSLRKQYKVKAGREPLKRLKVDLSA</sequence>
<dbReference type="InterPro" id="IPR052900">
    <property type="entry name" value="Phospholipid_Metab_Enz"/>
</dbReference>
<feature type="domain" description="PhoD-like phosphatase metallophosphatase" evidence="1">
    <location>
        <begin position="357"/>
        <end position="667"/>
    </location>
</feature>
<dbReference type="Proteomes" id="UP000185728">
    <property type="component" value="Unassembled WGS sequence"/>
</dbReference>
<dbReference type="Pfam" id="PF09423">
    <property type="entry name" value="PhoD"/>
    <property type="match status" value="1"/>
</dbReference>